<keyword evidence="5" id="KW-0378">Hydrolase</keyword>
<dbReference type="GO" id="GO:0003676">
    <property type="term" value="F:nucleic acid binding"/>
    <property type="evidence" value="ECO:0007669"/>
    <property type="project" value="InterPro"/>
</dbReference>
<evidence type="ECO:0000256" key="6">
    <source>
        <dbReference type="ARBA" id="ARBA00023157"/>
    </source>
</evidence>
<dbReference type="InterPro" id="IPR003154">
    <property type="entry name" value="S1/P1nuclease"/>
</dbReference>
<evidence type="ECO:0000256" key="1">
    <source>
        <dbReference type="ARBA" id="ARBA00009547"/>
    </source>
</evidence>
<sequence length="169" mass="18422">MKVFTASFAVSVASASLPSALGWWDNGHMLVGEVATQLMDSADVKTIESMLSSWDEDFPNTGEIATTAVWMDLIKCTSVSSYCQSPVSPSITSMSDWHYIDLPVNTRGGKWEDKEANLTLFDDTMGGDAVSVIEGAIKSFKTTKSKWAANLFLRYSFTSSVTCTSRCTL</sequence>
<dbReference type="InterPro" id="IPR008947">
    <property type="entry name" value="PLipase_C/P1_nuclease_dom_sf"/>
</dbReference>
<keyword evidence="10" id="KW-1185">Reference proteome</keyword>
<dbReference type="GO" id="GO:0004519">
    <property type="term" value="F:endonuclease activity"/>
    <property type="evidence" value="ECO:0007669"/>
    <property type="project" value="UniProtKB-KW"/>
</dbReference>
<keyword evidence="2" id="KW-0540">Nuclease</keyword>
<accession>A0A9W6WMA5</accession>
<keyword evidence="4" id="KW-0255">Endonuclease</keyword>
<evidence type="ECO:0000313" key="10">
    <source>
        <dbReference type="Proteomes" id="UP001165083"/>
    </source>
</evidence>
<dbReference type="GO" id="GO:0046872">
    <property type="term" value="F:metal ion binding"/>
    <property type="evidence" value="ECO:0007669"/>
    <property type="project" value="UniProtKB-KW"/>
</dbReference>
<evidence type="ECO:0000256" key="8">
    <source>
        <dbReference type="SAM" id="SignalP"/>
    </source>
</evidence>
<dbReference type="AlphaFoldDB" id="A0A9W6WMA5"/>
<keyword evidence="7" id="KW-0325">Glycoprotein</keyword>
<dbReference type="OrthoDB" id="441446at2759"/>
<feature type="signal peptide" evidence="8">
    <location>
        <begin position="1"/>
        <end position="15"/>
    </location>
</feature>
<dbReference type="Gene3D" id="1.10.575.10">
    <property type="entry name" value="P1 Nuclease"/>
    <property type="match status" value="1"/>
</dbReference>
<protein>
    <submittedName>
        <fullName evidence="9">Unnamed protein product</fullName>
    </submittedName>
</protein>
<dbReference type="GO" id="GO:0006308">
    <property type="term" value="P:DNA catabolic process"/>
    <property type="evidence" value="ECO:0007669"/>
    <property type="project" value="InterPro"/>
</dbReference>
<dbReference type="GO" id="GO:0016788">
    <property type="term" value="F:hydrolase activity, acting on ester bonds"/>
    <property type="evidence" value="ECO:0007669"/>
    <property type="project" value="InterPro"/>
</dbReference>
<evidence type="ECO:0000256" key="3">
    <source>
        <dbReference type="ARBA" id="ARBA00022723"/>
    </source>
</evidence>
<evidence type="ECO:0000313" key="9">
    <source>
        <dbReference type="EMBL" id="GMF10008.1"/>
    </source>
</evidence>
<reference evidence="9" key="1">
    <citation type="submission" date="2023-04" db="EMBL/GenBank/DDBJ databases">
        <title>Phytophthora lilii NBRC 32176.</title>
        <authorList>
            <person name="Ichikawa N."/>
            <person name="Sato H."/>
            <person name="Tonouchi N."/>
        </authorList>
    </citation>
    <scope>NUCLEOTIDE SEQUENCE</scope>
    <source>
        <strain evidence="9">NBRC 32176</strain>
    </source>
</reference>
<proteinExistence type="inferred from homology"/>
<evidence type="ECO:0000256" key="7">
    <source>
        <dbReference type="ARBA" id="ARBA00023180"/>
    </source>
</evidence>
<comment type="caution">
    <text evidence="9">The sequence shown here is derived from an EMBL/GenBank/DDBJ whole genome shotgun (WGS) entry which is preliminary data.</text>
</comment>
<keyword evidence="6" id="KW-1015">Disulfide bond</keyword>
<comment type="similarity">
    <text evidence="1">Belongs to the nuclease type I family.</text>
</comment>
<gene>
    <name evidence="9" type="ORF">Plil01_000086200</name>
</gene>
<keyword evidence="8" id="KW-0732">Signal</keyword>
<evidence type="ECO:0000256" key="5">
    <source>
        <dbReference type="ARBA" id="ARBA00022801"/>
    </source>
</evidence>
<dbReference type="PANTHER" id="PTHR33146:SF10">
    <property type="entry name" value="STRAND-SPECIFIC NUCLEASE, PUTATIVE-RELATED"/>
    <property type="match status" value="1"/>
</dbReference>
<dbReference type="Pfam" id="PF02265">
    <property type="entry name" value="S1-P1_nuclease"/>
    <property type="match status" value="1"/>
</dbReference>
<evidence type="ECO:0000256" key="4">
    <source>
        <dbReference type="ARBA" id="ARBA00022759"/>
    </source>
</evidence>
<name>A0A9W6WMA5_9STRA</name>
<dbReference type="SUPFAM" id="SSF48537">
    <property type="entry name" value="Phospholipase C/P1 nuclease"/>
    <property type="match status" value="1"/>
</dbReference>
<evidence type="ECO:0000256" key="2">
    <source>
        <dbReference type="ARBA" id="ARBA00022722"/>
    </source>
</evidence>
<organism evidence="9 10">
    <name type="scientific">Phytophthora lilii</name>
    <dbReference type="NCBI Taxonomy" id="2077276"/>
    <lineage>
        <taxon>Eukaryota</taxon>
        <taxon>Sar</taxon>
        <taxon>Stramenopiles</taxon>
        <taxon>Oomycota</taxon>
        <taxon>Peronosporomycetes</taxon>
        <taxon>Peronosporales</taxon>
        <taxon>Peronosporaceae</taxon>
        <taxon>Phytophthora</taxon>
    </lineage>
</organism>
<feature type="chain" id="PRO_5040753220" evidence="8">
    <location>
        <begin position="16"/>
        <end position="169"/>
    </location>
</feature>
<dbReference type="PANTHER" id="PTHR33146">
    <property type="entry name" value="ENDONUCLEASE 4"/>
    <property type="match status" value="1"/>
</dbReference>
<keyword evidence="3" id="KW-0479">Metal-binding</keyword>
<dbReference type="Proteomes" id="UP001165083">
    <property type="component" value="Unassembled WGS sequence"/>
</dbReference>
<dbReference type="EMBL" id="BSXW01000026">
    <property type="protein sequence ID" value="GMF10008.1"/>
    <property type="molecule type" value="Genomic_DNA"/>
</dbReference>